<organism evidence="1 2">
    <name type="scientific">Hymenobacter qilianensis</name>
    <dbReference type="NCBI Taxonomy" id="1385715"/>
    <lineage>
        <taxon>Bacteria</taxon>
        <taxon>Pseudomonadati</taxon>
        <taxon>Bacteroidota</taxon>
        <taxon>Cytophagia</taxon>
        <taxon>Cytophagales</taxon>
        <taxon>Hymenobacteraceae</taxon>
        <taxon>Hymenobacter</taxon>
    </lineage>
</organism>
<gene>
    <name evidence="1" type="ORF">GCM10011375_16490</name>
</gene>
<evidence type="ECO:0000313" key="1">
    <source>
        <dbReference type="EMBL" id="GGF62219.1"/>
    </source>
</evidence>
<proteinExistence type="predicted"/>
<accession>A0ACB5PQF5</accession>
<evidence type="ECO:0000313" key="2">
    <source>
        <dbReference type="Proteomes" id="UP000605392"/>
    </source>
</evidence>
<dbReference type="EMBL" id="BMFN01000002">
    <property type="protein sequence ID" value="GGF62219.1"/>
    <property type="molecule type" value="Genomic_DNA"/>
</dbReference>
<protein>
    <submittedName>
        <fullName evidence="1">Uncharacterized protein</fullName>
    </submittedName>
</protein>
<sequence length="415" mass="47243">MKMMKFWLLLVYTGLSTSGFAQRLATLEVTLPRSNHQQSAPVQVNLAGLTSLSDSNLSLVEVRGNTRISVLYQIEKTKERILHWNVENTDTKTTKRTYELRLGVKVKTPPTVKTVDKNGTLQVQANGKDLLQYNYRTVYPPTGIDTAFKRSGFIHPLWSPRGQVLTRIQAPDHYHHYGIWNPWTHVLFEGDTVDFWNLKDRKGTVRFAGVVSKTNGPVFSEYQVKQEHVAFKKGGKEKVALNELQSVRVYQPGNADYYIADVTINLTCASASPVRLLTYRYGGFGWRATEKWNKDNSEILTSGGKTRKDADGSTARWCMVQGQLDNDYAGAVMMSAPTNYNHPEPLRVWPETQNGKGDVFVNYSPTKNKDWLLSPGQTYTLRYRLLVFNGRYTHEQAESSWQYFSQPPTVSVKRK</sequence>
<name>A0ACB5PQF5_9BACT</name>
<keyword evidence="2" id="KW-1185">Reference proteome</keyword>
<dbReference type="Proteomes" id="UP000605392">
    <property type="component" value="Unassembled WGS sequence"/>
</dbReference>
<reference evidence="1 2" key="1">
    <citation type="journal article" date="2019" name="Int. J. Syst. Evol. Microbiol.">
        <title>The Global Catalogue of Microorganisms (GCM) 10K type strain sequencing project: providing services to taxonomists for standard genome sequencing and annotation.</title>
        <authorList>
            <consortium name="The Broad Institute Genomics Platform"/>
            <consortium name="The Broad Institute Genome Sequencing Center for Infectious Disease"/>
            <person name="Wu L."/>
            <person name="Ma J."/>
        </authorList>
    </citation>
    <scope>NUCLEOTIDE SEQUENCE [LARGE SCALE GENOMIC DNA]</scope>
    <source>
        <strain evidence="1 2">CGMCC 1.12720</strain>
    </source>
</reference>
<comment type="caution">
    <text evidence="1">The sequence shown here is derived from an EMBL/GenBank/DDBJ whole genome shotgun (WGS) entry which is preliminary data.</text>
</comment>